<protein>
    <submittedName>
        <fullName evidence="3">Pilus assembly protein TadG-related protein</fullName>
    </submittedName>
</protein>
<dbReference type="EMBL" id="JARGEQ010000001">
    <property type="protein sequence ID" value="MDF1584859.1"/>
    <property type="molecule type" value="Genomic_DNA"/>
</dbReference>
<dbReference type="SUPFAM" id="SSF53300">
    <property type="entry name" value="vWA-like"/>
    <property type="match status" value="1"/>
</dbReference>
<evidence type="ECO:0000256" key="1">
    <source>
        <dbReference type="SAM" id="MobiDB-lite"/>
    </source>
</evidence>
<dbReference type="RefSeq" id="WP_327787265.1">
    <property type="nucleotide sequence ID" value="NZ_JARGEQ010000001.1"/>
</dbReference>
<dbReference type="AlphaFoldDB" id="A0AAP3UYA5"/>
<evidence type="ECO:0000313" key="4">
    <source>
        <dbReference type="Proteomes" id="UP001301140"/>
    </source>
</evidence>
<feature type="region of interest" description="Disordered" evidence="1">
    <location>
        <begin position="262"/>
        <end position="298"/>
    </location>
</feature>
<keyword evidence="4" id="KW-1185">Reference proteome</keyword>
<evidence type="ECO:0000259" key="2">
    <source>
        <dbReference type="Pfam" id="PF13400"/>
    </source>
</evidence>
<feature type="domain" description="Putative Flp pilus-assembly TadG-like N-terminal" evidence="2">
    <location>
        <begin position="20"/>
        <end position="66"/>
    </location>
</feature>
<accession>A0AAP3UYA5</accession>
<gene>
    <name evidence="3" type="ORF">PZ740_00495</name>
</gene>
<dbReference type="InterPro" id="IPR028087">
    <property type="entry name" value="Tad_N"/>
</dbReference>
<dbReference type="Pfam" id="PF13400">
    <property type="entry name" value="Tad"/>
    <property type="match status" value="1"/>
</dbReference>
<proteinExistence type="predicted"/>
<sequence>MKPAAASAPPRRPLRTDRRGAVALLVGLLLLPLVMTVGLAVDLSRAYLVQSRLITATDSAGLAAARTFYEPSRDQRAAGFFWANFSRKAPGSALGFLDSRVSGPHFKQVSSTEIEVSATASMPTLFLRAAGYETIDVTATNVSQRAERGMELALVLDVTGSMAGSKIRALRNAATTLIDMIYGTRETTNNLWMAVVPYSASVNLGPTRTSWLRSGSLDTNAYYPRSWAGCVEARWEHGNDRNDLNPFQAPFEPYLYESTLGKYTKHGDDDDDDDKGKGNDKGGGKAHQPVKGDNDWSVSNVTEERQASLGNNTVGPNLACPPPVMSLRQSKAQIRGFVQSLEPYYRGGTMANLGLQAGWFVLSPRWRGLWGDPALPHDYDAPNMDKVVILMTDGENNWYDWPEGAPGKGPPGWGNDGDADYTAYGRLKENRLEITTGLNDEAQAGKEIDRRMSALCTEMQSKGIIMYTITFAVNSNAVKKLYQGCASKPEYYFNSPDDASLKAAFKEIADQLMNVRLNR</sequence>
<dbReference type="Proteomes" id="UP001301140">
    <property type="component" value="Unassembled WGS sequence"/>
</dbReference>
<feature type="compositionally biased region" description="Basic and acidic residues" evidence="1">
    <location>
        <begin position="274"/>
        <end position="283"/>
    </location>
</feature>
<comment type="caution">
    <text evidence="3">The sequence shown here is derived from an EMBL/GenBank/DDBJ whole genome shotgun (WGS) entry which is preliminary data.</text>
</comment>
<organism evidence="3 4">
    <name type="scientific">Marinimicrococcus flavescens</name>
    <dbReference type="NCBI Taxonomy" id="3031815"/>
    <lineage>
        <taxon>Bacteria</taxon>
        <taxon>Pseudomonadati</taxon>
        <taxon>Pseudomonadota</taxon>
        <taxon>Alphaproteobacteria</taxon>
        <taxon>Geminicoccales</taxon>
        <taxon>Geminicoccaceae</taxon>
        <taxon>Marinimicrococcus</taxon>
    </lineage>
</organism>
<dbReference type="Gene3D" id="3.40.50.410">
    <property type="entry name" value="von Willebrand factor, type A domain"/>
    <property type="match status" value="1"/>
</dbReference>
<name>A0AAP3UYA5_9PROT</name>
<reference evidence="3 4" key="1">
    <citation type="submission" date="2023-03" db="EMBL/GenBank/DDBJ databases">
        <title>YIM 152171 draft genome.</title>
        <authorList>
            <person name="Yang Z."/>
        </authorList>
    </citation>
    <scope>NUCLEOTIDE SEQUENCE [LARGE SCALE GENOMIC DNA]</scope>
    <source>
        <strain evidence="3 4">YIM 152171</strain>
    </source>
</reference>
<evidence type="ECO:0000313" key="3">
    <source>
        <dbReference type="EMBL" id="MDF1584859.1"/>
    </source>
</evidence>
<dbReference type="InterPro" id="IPR036465">
    <property type="entry name" value="vWFA_dom_sf"/>
</dbReference>